<dbReference type="HOGENOM" id="CLU_858383_0_0_1"/>
<evidence type="ECO:0000313" key="2">
    <source>
        <dbReference type="EMBL" id="CEJ87910.1"/>
    </source>
</evidence>
<keyword evidence="1" id="KW-0812">Transmembrane</keyword>
<keyword evidence="1" id="KW-0472">Membrane</keyword>
<dbReference type="Proteomes" id="UP000039046">
    <property type="component" value="Unassembled WGS sequence"/>
</dbReference>
<keyword evidence="3" id="KW-1185">Reference proteome</keyword>
<dbReference type="OrthoDB" id="5147353at2759"/>
<sequence>MVPFRITKHVEPLLTAAIFGSAGIVLCHIISYGIYNSNYAENAWQDPVWRNMSAALNVTQEVLIGHIVNNTWNPDDHLNNKHLDFDARGVARGILHYVMMVPVQYFWHLWLERMWPGRPHEHHSAKSIRGGGDEKSAMLEDEMIRTLVEKGKVKRPSLSIINTLIKWVLDITVGRIITSTLIVFVLRIDLDGGDVPRSEYLLYTVFNLVYSWLSARPLSSLLSMILVPAHRRILFIEAMDIVGTAFKCAFEVTVVPWLYGTEPAQLIMQRITATRWNEVVVQAAIKKAEGLYGGRERMYEEIGGRVGGEMEWQRDDTWARHDEF</sequence>
<gene>
    <name evidence="2" type="ORF">VHEMI04549</name>
</gene>
<dbReference type="EMBL" id="CDHN01000002">
    <property type="protein sequence ID" value="CEJ87910.1"/>
    <property type="molecule type" value="Genomic_DNA"/>
</dbReference>
<evidence type="ECO:0000313" key="3">
    <source>
        <dbReference type="Proteomes" id="UP000039046"/>
    </source>
</evidence>
<dbReference type="AlphaFoldDB" id="A0A0A1SVN7"/>
<keyword evidence="1" id="KW-1133">Transmembrane helix</keyword>
<proteinExistence type="predicted"/>
<evidence type="ECO:0000256" key="1">
    <source>
        <dbReference type="SAM" id="Phobius"/>
    </source>
</evidence>
<feature type="transmembrane region" description="Helical" evidence="1">
    <location>
        <begin position="12"/>
        <end position="35"/>
    </location>
</feature>
<name>A0A0A1SVN7_9HYPO</name>
<protein>
    <submittedName>
        <fullName evidence="2">Uncharacterized protein</fullName>
    </submittedName>
</protein>
<accession>A0A0A1SVN7</accession>
<reference evidence="2 3" key="1">
    <citation type="journal article" date="2015" name="Genome Announc.">
        <title>Draft Genome Sequence and Gene Annotation of the Entomopathogenic Fungus Verticillium hemipterigenum.</title>
        <authorList>
            <person name="Horn F."/>
            <person name="Habel A."/>
            <person name="Scharf D.H."/>
            <person name="Dworschak J."/>
            <person name="Brakhage A.A."/>
            <person name="Guthke R."/>
            <person name="Hertweck C."/>
            <person name="Linde J."/>
        </authorList>
    </citation>
    <scope>NUCLEOTIDE SEQUENCE [LARGE SCALE GENOMIC DNA]</scope>
</reference>
<organism evidence="2 3">
    <name type="scientific">[Torrubiella] hemipterigena</name>
    <dbReference type="NCBI Taxonomy" id="1531966"/>
    <lineage>
        <taxon>Eukaryota</taxon>
        <taxon>Fungi</taxon>
        <taxon>Dikarya</taxon>
        <taxon>Ascomycota</taxon>
        <taxon>Pezizomycotina</taxon>
        <taxon>Sordariomycetes</taxon>
        <taxon>Hypocreomycetidae</taxon>
        <taxon>Hypocreales</taxon>
        <taxon>Clavicipitaceae</taxon>
        <taxon>Clavicipitaceae incertae sedis</taxon>
        <taxon>'Torrubiella' clade</taxon>
    </lineage>
</organism>